<sequence>MSDSCVSLDKPRLKAITVSGRLFKTETGKHRRESPNELSIVCVSSPNLSCPPQIRLADRGVQSYPRRASVGAGL</sequence>
<proteinExistence type="predicted"/>
<gene>
    <name evidence="1" type="ORF">AAFF_G00191160</name>
</gene>
<evidence type="ECO:0000313" key="2">
    <source>
        <dbReference type="Proteomes" id="UP001221898"/>
    </source>
</evidence>
<dbReference type="AlphaFoldDB" id="A0AAD7RJA8"/>
<dbReference type="EMBL" id="JAINUG010000255">
    <property type="protein sequence ID" value="KAJ8385239.1"/>
    <property type="molecule type" value="Genomic_DNA"/>
</dbReference>
<organism evidence="1 2">
    <name type="scientific">Aldrovandia affinis</name>
    <dbReference type="NCBI Taxonomy" id="143900"/>
    <lineage>
        <taxon>Eukaryota</taxon>
        <taxon>Metazoa</taxon>
        <taxon>Chordata</taxon>
        <taxon>Craniata</taxon>
        <taxon>Vertebrata</taxon>
        <taxon>Euteleostomi</taxon>
        <taxon>Actinopterygii</taxon>
        <taxon>Neopterygii</taxon>
        <taxon>Teleostei</taxon>
        <taxon>Notacanthiformes</taxon>
        <taxon>Halosauridae</taxon>
        <taxon>Aldrovandia</taxon>
    </lineage>
</organism>
<evidence type="ECO:0000313" key="1">
    <source>
        <dbReference type="EMBL" id="KAJ8385239.1"/>
    </source>
</evidence>
<reference evidence="1" key="1">
    <citation type="journal article" date="2023" name="Science">
        <title>Genome structures resolve the early diversification of teleost fishes.</title>
        <authorList>
            <person name="Parey E."/>
            <person name="Louis A."/>
            <person name="Montfort J."/>
            <person name="Bouchez O."/>
            <person name="Roques C."/>
            <person name="Iampietro C."/>
            <person name="Lluch J."/>
            <person name="Castinel A."/>
            <person name="Donnadieu C."/>
            <person name="Desvignes T."/>
            <person name="Floi Bucao C."/>
            <person name="Jouanno E."/>
            <person name="Wen M."/>
            <person name="Mejri S."/>
            <person name="Dirks R."/>
            <person name="Jansen H."/>
            <person name="Henkel C."/>
            <person name="Chen W.J."/>
            <person name="Zahm M."/>
            <person name="Cabau C."/>
            <person name="Klopp C."/>
            <person name="Thompson A.W."/>
            <person name="Robinson-Rechavi M."/>
            <person name="Braasch I."/>
            <person name="Lecointre G."/>
            <person name="Bobe J."/>
            <person name="Postlethwait J.H."/>
            <person name="Berthelot C."/>
            <person name="Roest Crollius H."/>
            <person name="Guiguen Y."/>
        </authorList>
    </citation>
    <scope>NUCLEOTIDE SEQUENCE</scope>
    <source>
        <strain evidence="1">NC1722</strain>
    </source>
</reference>
<name>A0AAD7RJA8_9TELE</name>
<feature type="non-terminal residue" evidence="1">
    <location>
        <position position="74"/>
    </location>
</feature>
<keyword evidence="2" id="KW-1185">Reference proteome</keyword>
<comment type="caution">
    <text evidence="1">The sequence shown here is derived from an EMBL/GenBank/DDBJ whole genome shotgun (WGS) entry which is preliminary data.</text>
</comment>
<protein>
    <submittedName>
        <fullName evidence="1">Uncharacterized protein</fullName>
    </submittedName>
</protein>
<accession>A0AAD7RJA8</accession>
<dbReference type="Proteomes" id="UP001221898">
    <property type="component" value="Unassembled WGS sequence"/>
</dbReference>